<evidence type="ECO:0000313" key="6">
    <source>
        <dbReference type="EMBL" id="KAA1193993.1"/>
    </source>
</evidence>
<dbReference type="AlphaFoldDB" id="A0A5B0X3Z5"/>
<dbReference type="SUPFAM" id="SSF51316">
    <property type="entry name" value="Mss4-like"/>
    <property type="match status" value="1"/>
</dbReference>
<evidence type="ECO:0000259" key="5">
    <source>
        <dbReference type="Pfam" id="PF04828"/>
    </source>
</evidence>
<evidence type="ECO:0000256" key="1">
    <source>
        <dbReference type="ARBA" id="ARBA00005495"/>
    </source>
</evidence>
<evidence type="ECO:0000256" key="2">
    <source>
        <dbReference type="ARBA" id="ARBA00022723"/>
    </source>
</evidence>
<name>A0A5B0X3Z5_9GAMM</name>
<keyword evidence="2" id="KW-0479">Metal-binding</keyword>
<proteinExistence type="inferred from homology"/>
<dbReference type="EMBL" id="VTUX01000001">
    <property type="protein sequence ID" value="KAA1193993.1"/>
    <property type="molecule type" value="Genomic_DNA"/>
</dbReference>
<feature type="domain" description="CENP-V/GFA" evidence="5">
    <location>
        <begin position="2"/>
        <end position="97"/>
    </location>
</feature>
<evidence type="ECO:0000313" key="7">
    <source>
        <dbReference type="Proteomes" id="UP000323708"/>
    </source>
</evidence>
<dbReference type="PANTHER" id="PTHR33337:SF40">
    <property type="entry name" value="CENP-V_GFA DOMAIN-CONTAINING PROTEIN-RELATED"/>
    <property type="match status" value="1"/>
</dbReference>
<accession>A0A5B0X3Z5</accession>
<dbReference type="RefSeq" id="WP_149609462.1">
    <property type="nucleotide sequence ID" value="NZ_VTUX01000001.1"/>
</dbReference>
<gene>
    <name evidence="6" type="ORF">F0M18_00675</name>
</gene>
<dbReference type="Pfam" id="PF04828">
    <property type="entry name" value="GFA"/>
    <property type="match status" value="1"/>
</dbReference>
<dbReference type="PANTHER" id="PTHR33337">
    <property type="entry name" value="GFA DOMAIN-CONTAINING PROTEIN"/>
    <property type="match status" value="1"/>
</dbReference>
<keyword evidence="4" id="KW-0456">Lyase</keyword>
<dbReference type="InterPro" id="IPR011057">
    <property type="entry name" value="Mss4-like_sf"/>
</dbReference>
<sequence length="149" mass="16448">MTTASCPCGLSTIEVKGDPLLRIACHCSLCQQFNAAPFADIVLYRDKDVSPIGDTKIRYSRLRPPPAVDRGVCAHCEQPFLERLRWPLMPAVAFVPSELLAGQVVLPDIAVRVFYDKRSADVDDSVPHISGYLASQWAVMRRLLPALIA</sequence>
<evidence type="ECO:0000256" key="3">
    <source>
        <dbReference type="ARBA" id="ARBA00022833"/>
    </source>
</evidence>
<comment type="caution">
    <text evidence="6">The sequence shown here is derived from an EMBL/GenBank/DDBJ whole genome shotgun (WGS) entry which is preliminary data.</text>
</comment>
<evidence type="ECO:0000256" key="4">
    <source>
        <dbReference type="ARBA" id="ARBA00023239"/>
    </source>
</evidence>
<keyword evidence="3" id="KW-0862">Zinc</keyword>
<organism evidence="6 7">
    <name type="scientific">Pseudohalioglobus sediminis</name>
    <dbReference type="NCBI Taxonomy" id="2606449"/>
    <lineage>
        <taxon>Bacteria</taxon>
        <taxon>Pseudomonadati</taxon>
        <taxon>Pseudomonadota</taxon>
        <taxon>Gammaproteobacteria</taxon>
        <taxon>Cellvibrionales</taxon>
        <taxon>Halieaceae</taxon>
        <taxon>Pseudohalioglobus</taxon>
    </lineage>
</organism>
<protein>
    <recommendedName>
        <fullName evidence="5">CENP-V/GFA domain-containing protein</fullName>
    </recommendedName>
</protein>
<dbReference type="Gene3D" id="3.90.1590.10">
    <property type="entry name" value="glutathione-dependent formaldehyde- activating enzyme (gfa)"/>
    <property type="match status" value="1"/>
</dbReference>
<comment type="similarity">
    <text evidence="1">Belongs to the Gfa family.</text>
</comment>
<dbReference type="Proteomes" id="UP000323708">
    <property type="component" value="Unassembled WGS sequence"/>
</dbReference>
<dbReference type="GO" id="GO:0046872">
    <property type="term" value="F:metal ion binding"/>
    <property type="evidence" value="ECO:0007669"/>
    <property type="project" value="UniProtKB-KW"/>
</dbReference>
<keyword evidence="7" id="KW-1185">Reference proteome</keyword>
<dbReference type="GO" id="GO:0016846">
    <property type="term" value="F:carbon-sulfur lyase activity"/>
    <property type="evidence" value="ECO:0007669"/>
    <property type="project" value="InterPro"/>
</dbReference>
<dbReference type="InterPro" id="IPR006913">
    <property type="entry name" value="CENP-V/GFA"/>
</dbReference>
<reference evidence="6 7" key="1">
    <citation type="submission" date="2019-09" db="EMBL/GenBank/DDBJ databases">
        <authorList>
            <person name="Chen X.-Y."/>
        </authorList>
    </citation>
    <scope>NUCLEOTIDE SEQUENCE [LARGE SCALE GENOMIC DNA]</scope>
    <source>
        <strain evidence="6 7">NY5</strain>
    </source>
</reference>